<organism evidence="3 4">
    <name type="scientific">Rickenella mellea</name>
    <dbReference type="NCBI Taxonomy" id="50990"/>
    <lineage>
        <taxon>Eukaryota</taxon>
        <taxon>Fungi</taxon>
        <taxon>Dikarya</taxon>
        <taxon>Basidiomycota</taxon>
        <taxon>Agaricomycotina</taxon>
        <taxon>Agaricomycetes</taxon>
        <taxon>Hymenochaetales</taxon>
        <taxon>Rickenellaceae</taxon>
        <taxon>Rickenella</taxon>
    </lineage>
</organism>
<feature type="compositionally biased region" description="Acidic residues" evidence="1">
    <location>
        <begin position="724"/>
        <end position="735"/>
    </location>
</feature>
<dbReference type="PROSITE" id="PS50181">
    <property type="entry name" value="FBOX"/>
    <property type="match status" value="1"/>
</dbReference>
<sequence>MVIATPFVDCYASGSRSAIETLPPELVVCFLSRLDWRSVVISTGVCRTWRIIIQTSTLLQYIIELGADGLIDPSLPTSSSLSPPSFPSLPSHSSLSAPTPTPTPPPTPLPLSHKLHHLLARRANWHTLSFARKITVPTPGECQAYELVGGVFAKAMGAEGVWGDVGGARRVGFVRLPGARVGVAGIGNSTVKAGNGGVGETGGRDGGRRDGYGEEGGEAGEAESMIREDVGFGLRDFAIDPTQDLIAFVERPSFQLLPPSPTPTWTVRLNLLTISTHTPHPLAAHVSLTYGLEEPFSGSIIQICDDVVALFFWVNGVPRLLIWEWRRGVLVVERTDPDEHRYIDDFSLLSPRVYMLTCRFPHGALQIHSFSTTTTTSPSDDKGKGNDANTTPRTPRFSSSSSTPSRTSSPDEESFTARSPVSPPLTSPQSPFIPPTLKPKPKLNPPRKRAAKYTSLLLPPLCPHTVYSEFTSHTAPFTKGVPRGATWGTSEEVRMHVLHVSVSGVGVGAGAGMGAMGVGEMGAGGGVMGGGGGVAAAVGPAGMGIIPPPPPPGSPVSPTVAAPGDGGDEENHIDGQPEEDANPPPLLVHGPTHANANLNADVNINAHPPPIPVQVHPVPFGGPLGAPAHANTNANAGTNVNVGPQVNIGGNAQIGMGMGMGLGAGAGFGGGGAIGGMAGMAGVGLGGGIGAMGALGEGGTEATYTVVVRNKTLLEYAPPLCDDVDDREVSGEEDGRESSGGNRRWKGKGKGKGKAKEAKGGRVVPWQEWGPKNSRWLNERHRFAWLRYVHGARFVRAKLGPWPSIKCRMEVLDFNVHPKRSGDSFTAPISPSKRMISSKSSPPPPPPSMFTSRTRMSLSPSRTSASTSRASPSPSRTPSPDSPVSDVQYVSSASVIVEPRLFQNPIITGLPYRATTRREEVSYSGFMVDGERVLGLSATSFANSDMREIDVFTF</sequence>
<evidence type="ECO:0000313" key="4">
    <source>
        <dbReference type="Proteomes" id="UP000294933"/>
    </source>
</evidence>
<dbReference type="OrthoDB" id="2745718at2759"/>
<accession>A0A4Y7PSX9</accession>
<name>A0A4Y7PSX9_9AGAM</name>
<feature type="region of interest" description="Disordered" evidence="1">
    <location>
        <begin position="820"/>
        <end position="886"/>
    </location>
</feature>
<feature type="region of interest" description="Disordered" evidence="1">
    <location>
        <begin position="371"/>
        <end position="449"/>
    </location>
</feature>
<evidence type="ECO:0000256" key="1">
    <source>
        <dbReference type="SAM" id="MobiDB-lite"/>
    </source>
</evidence>
<evidence type="ECO:0000259" key="2">
    <source>
        <dbReference type="PROSITE" id="PS50181"/>
    </source>
</evidence>
<feature type="region of interest" description="Disordered" evidence="1">
    <location>
        <begin position="194"/>
        <end position="220"/>
    </location>
</feature>
<feature type="compositionally biased region" description="Pro residues" evidence="1">
    <location>
        <begin position="421"/>
        <end position="438"/>
    </location>
</feature>
<evidence type="ECO:0000313" key="3">
    <source>
        <dbReference type="EMBL" id="TDL18188.1"/>
    </source>
</evidence>
<dbReference type="EMBL" id="ML170211">
    <property type="protein sequence ID" value="TDL18188.1"/>
    <property type="molecule type" value="Genomic_DNA"/>
</dbReference>
<feature type="region of interest" description="Disordered" evidence="1">
    <location>
        <begin position="81"/>
        <end position="109"/>
    </location>
</feature>
<gene>
    <name evidence="3" type="ORF">BD410DRAFT_506428</name>
</gene>
<feature type="compositionally biased region" description="Low complexity" evidence="1">
    <location>
        <begin position="390"/>
        <end position="408"/>
    </location>
</feature>
<dbReference type="InterPro" id="IPR001810">
    <property type="entry name" value="F-box_dom"/>
</dbReference>
<feature type="compositionally biased region" description="Basic residues" evidence="1">
    <location>
        <begin position="743"/>
        <end position="753"/>
    </location>
</feature>
<dbReference type="STRING" id="50990.A0A4Y7PSX9"/>
<dbReference type="VEuPathDB" id="FungiDB:BD410DRAFT_506428"/>
<dbReference type="InterPro" id="IPR036047">
    <property type="entry name" value="F-box-like_dom_sf"/>
</dbReference>
<feature type="domain" description="F-box" evidence="2">
    <location>
        <begin position="16"/>
        <end position="62"/>
    </location>
</feature>
<feature type="compositionally biased region" description="Low complexity" evidence="1">
    <location>
        <begin position="81"/>
        <end position="98"/>
    </location>
</feature>
<feature type="region of interest" description="Disordered" evidence="1">
    <location>
        <begin position="548"/>
        <end position="594"/>
    </location>
</feature>
<dbReference type="AlphaFoldDB" id="A0A4Y7PSX9"/>
<feature type="compositionally biased region" description="Pro residues" evidence="1">
    <location>
        <begin position="99"/>
        <end position="109"/>
    </location>
</feature>
<feature type="compositionally biased region" description="Low complexity" evidence="1">
    <location>
        <begin position="849"/>
        <end position="874"/>
    </location>
</feature>
<protein>
    <recommendedName>
        <fullName evidence="2">F-box domain-containing protein</fullName>
    </recommendedName>
</protein>
<dbReference type="Gene3D" id="1.20.1280.50">
    <property type="match status" value="1"/>
</dbReference>
<feature type="region of interest" description="Disordered" evidence="1">
    <location>
        <begin position="724"/>
        <end position="769"/>
    </location>
</feature>
<dbReference type="Proteomes" id="UP000294933">
    <property type="component" value="Unassembled WGS sequence"/>
</dbReference>
<keyword evidence="4" id="KW-1185">Reference proteome</keyword>
<reference evidence="3 4" key="1">
    <citation type="submission" date="2018-06" db="EMBL/GenBank/DDBJ databases">
        <title>A transcriptomic atlas of mushroom development highlights an independent origin of complex multicellularity.</title>
        <authorList>
            <consortium name="DOE Joint Genome Institute"/>
            <person name="Krizsan K."/>
            <person name="Almasi E."/>
            <person name="Merenyi Z."/>
            <person name="Sahu N."/>
            <person name="Viragh M."/>
            <person name="Koszo T."/>
            <person name="Mondo S."/>
            <person name="Kiss B."/>
            <person name="Balint B."/>
            <person name="Kues U."/>
            <person name="Barry K."/>
            <person name="Hegedus J.C."/>
            <person name="Henrissat B."/>
            <person name="Johnson J."/>
            <person name="Lipzen A."/>
            <person name="Ohm R."/>
            <person name="Nagy I."/>
            <person name="Pangilinan J."/>
            <person name="Yan J."/>
            <person name="Xiong Y."/>
            <person name="Grigoriev I.V."/>
            <person name="Hibbett D.S."/>
            <person name="Nagy L.G."/>
        </authorList>
    </citation>
    <scope>NUCLEOTIDE SEQUENCE [LARGE SCALE GENOMIC DNA]</scope>
    <source>
        <strain evidence="3 4">SZMC22713</strain>
    </source>
</reference>
<dbReference type="SUPFAM" id="SSF81383">
    <property type="entry name" value="F-box domain"/>
    <property type="match status" value="1"/>
</dbReference>
<feature type="compositionally biased region" description="Low complexity" evidence="1">
    <location>
        <begin position="828"/>
        <end position="840"/>
    </location>
</feature>
<feature type="compositionally biased region" description="Basic residues" evidence="1">
    <location>
        <begin position="439"/>
        <end position="449"/>
    </location>
</feature>
<proteinExistence type="predicted"/>
<dbReference type="PANTHER" id="PTHR24216">
    <property type="entry name" value="PAXILLIN-RELATED"/>
    <property type="match status" value="1"/>
</dbReference>
<feature type="compositionally biased region" description="Basic and acidic residues" evidence="1">
    <location>
        <begin position="202"/>
        <end position="212"/>
    </location>
</feature>